<dbReference type="InterPro" id="IPR036388">
    <property type="entry name" value="WH-like_DNA-bd_sf"/>
</dbReference>
<dbReference type="SMART" id="SM00347">
    <property type="entry name" value="HTH_MARR"/>
    <property type="match status" value="1"/>
</dbReference>
<dbReference type="InterPro" id="IPR036390">
    <property type="entry name" value="WH_DNA-bd_sf"/>
</dbReference>
<dbReference type="InterPro" id="IPR039422">
    <property type="entry name" value="MarR/SlyA-like"/>
</dbReference>
<keyword evidence="7" id="KW-1185">Reference proteome</keyword>
<keyword evidence="3" id="KW-0804">Transcription</keyword>
<evidence type="ECO:0000256" key="1">
    <source>
        <dbReference type="ARBA" id="ARBA00023015"/>
    </source>
</evidence>
<dbReference type="RefSeq" id="WP_387988317.1">
    <property type="nucleotide sequence ID" value="NZ_JBHSGR010000008.1"/>
</dbReference>
<dbReference type="PROSITE" id="PS01117">
    <property type="entry name" value="HTH_MARR_1"/>
    <property type="match status" value="1"/>
</dbReference>
<evidence type="ECO:0000313" key="6">
    <source>
        <dbReference type="EMBL" id="MFC4693595.1"/>
    </source>
</evidence>
<dbReference type="Pfam" id="PF01047">
    <property type="entry name" value="MarR"/>
    <property type="match status" value="1"/>
</dbReference>
<evidence type="ECO:0000256" key="2">
    <source>
        <dbReference type="ARBA" id="ARBA00023125"/>
    </source>
</evidence>
<evidence type="ECO:0000256" key="3">
    <source>
        <dbReference type="ARBA" id="ARBA00023163"/>
    </source>
</evidence>
<dbReference type="EMBL" id="JBHSGR010000008">
    <property type="protein sequence ID" value="MFC4693595.1"/>
    <property type="molecule type" value="Genomic_DNA"/>
</dbReference>
<dbReference type="PANTHER" id="PTHR33164">
    <property type="entry name" value="TRANSCRIPTIONAL REGULATOR, MARR FAMILY"/>
    <property type="match status" value="1"/>
</dbReference>
<dbReference type="Gene3D" id="1.10.10.10">
    <property type="entry name" value="Winged helix-like DNA-binding domain superfamily/Winged helix DNA-binding domain"/>
    <property type="match status" value="1"/>
</dbReference>
<dbReference type="InterPro" id="IPR000835">
    <property type="entry name" value="HTH_MarR-typ"/>
</dbReference>
<keyword evidence="2" id="KW-0238">DNA-binding</keyword>
<dbReference type="PANTHER" id="PTHR33164:SF57">
    <property type="entry name" value="MARR-FAMILY TRANSCRIPTIONAL REGULATOR"/>
    <property type="match status" value="1"/>
</dbReference>
<protein>
    <submittedName>
        <fullName evidence="6">MarR family winged helix-turn-helix transcriptional regulator</fullName>
    </submittedName>
</protein>
<feature type="region of interest" description="Disordered" evidence="4">
    <location>
        <begin position="1"/>
        <end position="20"/>
    </location>
</feature>
<feature type="domain" description="HTH marR-type" evidence="5">
    <location>
        <begin position="20"/>
        <end position="155"/>
    </location>
</feature>
<evidence type="ECO:0000259" key="5">
    <source>
        <dbReference type="PROSITE" id="PS50995"/>
    </source>
</evidence>
<gene>
    <name evidence="6" type="ORF">ACFO3M_09380</name>
</gene>
<organism evidence="6 7">
    <name type="scientific">Geodermatophilus arenarius</name>
    <dbReference type="NCBI Taxonomy" id="1137990"/>
    <lineage>
        <taxon>Bacteria</taxon>
        <taxon>Bacillati</taxon>
        <taxon>Actinomycetota</taxon>
        <taxon>Actinomycetes</taxon>
        <taxon>Geodermatophilales</taxon>
        <taxon>Geodermatophilaceae</taxon>
        <taxon>Geodermatophilus</taxon>
    </lineage>
</organism>
<dbReference type="Proteomes" id="UP001596025">
    <property type="component" value="Unassembled WGS sequence"/>
</dbReference>
<proteinExistence type="predicted"/>
<name>A0ABV9LIH4_9ACTN</name>
<keyword evidence="1" id="KW-0805">Transcription regulation</keyword>
<accession>A0ABV9LIH4</accession>
<sequence length="178" mass="19164">MPPSASRDAGPSAAPSPQRAAEVRRLSEQMPRFMRLVHAFKSLPSAADGRERAALVLLFPLARLGPQRQSALAELVHADPSTVSRHVAWLVEHDLVRRVADETDGRATRLVVTDAGRAAVERLAEERATQLAGMLTGWSDADLATLTGLFGRLLDDLTAALPSDPRSPSALPVPREKP</sequence>
<comment type="caution">
    <text evidence="6">The sequence shown here is derived from an EMBL/GenBank/DDBJ whole genome shotgun (WGS) entry which is preliminary data.</text>
</comment>
<dbReference type="SUPFAM" id="SSF46785">
    <property type="entry name" value="Winged helix' DNA-binding domain"/>
    <property type="match status" value="1"/>
</dbReference>
<reference evidence="7" key="1">
    <citation type="journal article" date="2019" name="Int. J. Syst. Evol. Microbiol.">
        <title>The Global Catalogue of Microorganisms (GCM) 10K type strain sequencing project: providing services to taxonomists for standard genome sequencing and annotation.</title>
        <authorList>
            <consortium name="The Broad Institute Genomics Platform"/>
            <consortium name="The Broad Institute Genome Sequencing Center for Infectious Disease"/>
            <person name="Wu L."/>
            <person name="Ma J."/>
        </authorList>
    </citation>
    <scope>NUCLEOTIDE SEQUENCE [LARGE SCALE GENOMIC DNA]</scope>
    <source>
        <strain evidence="7">CCUG 62763</strain>
    </source>
</reference>
<evidence type="ECO:0000313" key="7">
    <source>
        <dbReference type="Proteomes" id="UP001596025"/>
    </source>
</evidence>
<dbReference type="PROSITE" id="PS50995">
    <property type="entry name" value="HTH_MARR_2"/>
    <property type="match status" value="1"/>
</dbReference>
<evidence type="ECO:0000256" key="4">
    <source>
        <dbReference type="SAM" id="MobiDB-lite"/>
    </source>
</evidence>
<dbReference type="InterPro" id="IPR023187">
    <property type="entry name" value="Tscrpt_reg_MarR-type_CS"/>
</dbReference>